<comment type="caution">
    <text evidence="7">The sequence shown here is derived from an EMBL/GenBank/DDBJ whole genome shotgun (WGS) entry which is preliminary data.</text>
</comment>
<evidence type="ECO:0000259" key="6">
    <source>
        <dbReference type="PROSITE" id="PS52015"/>
    </source>
</evidence>
<dbReference type="PROSITE" id="PS52015">
    <property type="entry name" value="TONB_CTD"/>
    <property type="match status" value="1"/>
</dbReference>
<accession>A0A917CEK3</accession>
<dbReference type="InterPro" id="IPR037682">
    <property type="entry name" value="TonB_C"/>
</dbReference>
<reference evidence="7" key="2">
    <citation type="submission" date="2020-09" db="EMBL/GenBank/DDBJ databases">
        <authorList>
            <person name="Sun Q."/>
            <person name="Sedlacek I."/>
        </authorList>
    </citation>
    <scope>NUCLEOTIDE SEQUENCE</scope>
    <source>
        <strain evidence="7">CCM 7897</strain>
    </source>
</reference>
<dbReference type="AlphaFoldDB" id="A0A917CEK3"/>
<organism evidence="7 8">
    <name type="scientific">Azorhizobium oxalatiphilum</name>
    <dbReference type="NCBI Taxonomy" id="980631"/>
    <lineage>
        <taxon>Bacteria</taxon>
        <taxon>Pseudomonadati</taxon>
        <taxon>Pseudomonadota</taxon>
        <taxon>Alphaproteobacteria</taxon>
        <taxon>Hyphomicrobiales</taxon>
        <taxon>Xanthobacteraceae</taxon>
        <taxon>Azorhizobium</taxon>
    </lineage>
</organism>
<feature type="domain" description="TonB C-terminal" evidence="6">
    <location>
        <begin position="53"/>
        <end position="152"/>
    </location>
</feature>
<protein>
    <recommendedName>
        <fullName evidence="6">TonB C-terminal domain-containing protein</fullName>
    </recommendedName>
</protein>
<keyword evidence="4" id="KW-0472">Membrane</keyword>
<keyword evidence="2" id="KW-0812">Transmembrane</keyword>
<reference evidence="7" key="1">
    <citation type="journal article" date="2014" name="Int. J. Syst. Evol. Microbiol.">
        <title>Complete genome sequence of Corynebacterium casei LMG S-19264T (=DSM 44701T), isolated from a smear-ripened cheese.</title>
        <authorList>
            <consortium name="US DOE Joint Genome Institute (JGI-PGF)"/>
            <person name="Walter F."/>
            <person name="Albersmeier A."/>
            <person name="Kalinowski J."/>
            <person name="Ruckert C."/>
        </authorList>
    </citation>
    <scope>NUCLEOTIDE SEQUENCE</scope>
    <source>
        <strain evidence="7">CCM 7897</strain>
    </source>
</reference>
<dbReference type="SUPFAM" id="SSF74653">
    <property type="entry name" value="TolA/TonB C-terminal domain"/>
    <property type="match status" value="1"/>
</dbReference>
<evidence type="ECO:0000256" key="2">
    <source>
        <dbReference type="ARBA" id="ARBA00022692"/>
    </source>
</evidence>
<keyword evidence="8" id="KW-1185">Reference proteome</keyword>
<feature type="region of interest" description="Disordered" evidence="5">
    <location>
        <begin position="147"/>
        <end position="170"/>
    </location>
</feature>
<name>A0A917CEK3_9HYPH</name>
<keyword evidence="3" id="KW-1133">Transmembrane helix</keyword>
<comment type="subcellular location">
    <subcellularLocation>
        <location evidence="1">Membrane</location>
        <topology evidence="1">Single-pass membrane protein</topology>
    </subcellularLocation>
</comment>
<dbReference type="Pfam" id="PF13103">
    <property type="entry name" value="TonB_2"/>
    <property type="match status" value="1"/>
</dbReference>
<evidence type="ECO:0000256" key="3">
    <source>
        <dbReference type="ARBA" id="ARBA00022989"/>
    </source>
</evidence>
<gene>
    <name evidence="7" type="ORF">GCM10007301_50090</name>
</gene>
<feature type="compositionally biased region" description="Low complexity" evidence="5">
    <location>
        <begin position="158"/>
        <end position="170"/>
    </location>
</feature>
<evidence type="ECO:0000256" key="4">
    <source>
        <dbReference type="ARBA" id="ARBA00023136"/>
    </source>
</evidence>
<evidence type="ECO:0000313" key="8">
    <source>
        <dbReference type="Proteomes" id="UP000606044"/>
    </source>
</evidence>
<evidence type="ECO:0000256" key="1">
    <source>
        <dbReference type="ARBA" id="ARBA00004167"/>
    </source>
</evidence>
<dbReference type="Gene3D" id="3.30.1150.10">
    <property type="match status" value="1"/>
</dbReference>
<dbReference type="GO" id="GO:0055085">
    <property type="term" value="P:transmembrane transport"/>
    <property type="evidence" value="ECO:0007669"/>
    <property type="project" value="InterPro"/>
</dbReference>
<dbReference type="InterPro" id="IPR006260">
    <property type="entry name" value="TonB/TolA_C"/>
</dbReference>
<proteinExistence type="predicted"/>
<sequence>MHRPARVWGRRRGGDLFMRGVLLVLAVVFAAVSFRADAAPPKVSPKPPQTLEEWRDAATARLNAKKRGVRNPAIKPGKYLVVLRLAVLKDGRVVGVRMLQSSTNAEIDSAALRLVADVSPLPPLPPRNGFQPEASLVGLPITYHIEAPKPASKRKARTAQAAKPEAAAAE</sequence>
<dbReference type="Proteomes" id="UP000606044">
    <property type="component" value="Unassembled WGS sequence"/>
</dbReference>
<dbReference type="GO" id="GO:0016020">
    <property type="term" value="C:membrane"/>
    <property type="evidence" value="ECO:0007669"/>
    <property type="project" value="UniProtKB-SubCell"/>
</dbReference>
<dbReference type="NCBIfam" id="TIGR01352">
    <property type="entry name" value="tonB_Cterm"/>
    <property type="match status" value="1"/>
</dbReference>
<dbReference type="EMBL" id="BMCT01000009">
    <property type="protein sequence ID" value="GGF84111.1"/>
    <property type="molecule type" value="Genomic_DNA"/>
</dbReference>
<evidence type="ECO:0000313" key="7">
    <source>
        <dbReference type="EMBL" id="GGF84111.1"/>
    </source>
</evidence>
<evidence type="ECO:0000256" key="5">
    <source>
        <dbReference type="SAM" id="MobiDB-lite"/>
    </source>
</evidence>